<keyword evidence="5" id="KW-0411">Iron-sulfur</keyword>
<dbReference type="PROSITE" id="PS51918">
    <property type="entry name" value="RADICAL_SAM"/>
    <property type="match status" value="1"/>
</dbReference>
<dbReference type="PANTHER" id="PTHR43409">
    <property type="entry name" value="ANAEROBIC MAGNESIUM-PROTOPORPHYRIN IX MONOMETHYL ESTER CYCLASE-RELATED"/>
    <property type="match status" value="1"/>
</dbReference>
<dbReference type="SFLD" id="SFLDG01123">
    <property type="entry name" value="methyltransferase_(Class_B)"/>
    <property type="match status" value="1"/>
</dbReference>
<dbReference type="GO" id="GO:0051539">
    <property type="term" value="F:4 iron, 4 sulfur cluster binding"/>
    <property type="evidence" value="ECO:0007669"/>
    <property type="project" value="UniProtKB-KW"/>
</dbReference>
<dbReference type="InterPro" id="IPR051198">
    <property type="entry name" value="BchE-like"/>
</dbReference>
<evidence type="ECO:0000256" key="1">
    <source>
        <dbReference type="ARBA" id="ARBA00001966"/>
    </source>
</evidence>
<accession>A0A1I5UKT6</accession>
<dbReference type="GO" id="GO:0003824">
    <property type="term" value="F:catalytic activity"/>
    <property type="evidence" value="ECO:0007669"/>
    <property type="project" value="InterPro"/>
</dbReference>
<keyword evidence="4" id="KW-0408">Iron</keyword>
<comment type="cofactor">
    <cofactor evidence="1">
        <name>[4Fe-4S] cluster</name>
        <dbReference type="ChEBI" id="CHEBI:49883"/>
    </cofactor>
</comment>
<dbReference type="PROSITE" id="PS51332">
    <property type="entry name" value="B12_BINDING"/>
    <property type="match status" value="1"/>
</dbReference>
<dbReference type="EMBL" id="FOXR01000007">
    <property type="protein sequence ID" value="SFP95850.1"/>
    <property type="molecule type" value="Genomic_DNA"/>
</dbReference>
<dbReference type="Proteomes" id="UP000198577">
    <property type="component" value="Unassembled WGS sequence"/>
</dbReference>
<evidence type="ECO:0000313" key="9">
    <source>
        <dbReference type="Proteomes" id="UP000198577"/>
    </source>
</evidence>
<dbReference type="InterPro" id="IPR007197">
    <property type="entry name" value="rSAM"/>
</dbReference>
<dbReference type="Pfam" id="PF13311">
    <property type="entry name" value="DUF4080"/>
    <property type="match status" value="1"/>
</dbReference>
<dbReference type="SFLD" id="SFLDG01082">
    <property type="entry name" value="B12-binding_domain_containing"/>
    <property type="match status" value="1"/>
</dbReference>
<dbReference type="SUPFAM" id="SSF102114">
    <property type="entry name" value="Radical SAM enzymes"/>
    <property type="match status" value="1"/>
</dbReference>
<proteinExistence type="predicted"/>
<dbReference type="Gene3D" id="3.80.30.20">
    <property type="entry name" value="tm_1862 like domain"/>
    <property type="match status" value="1"/>
</dbReference>
<keyword evidence="3" id="KW-0479">Metal-binding</keyword>
<sequence length="580" mass="67377">MKVLLVAINSKFIHSNLALRYLKAYCGKEHSMDLLEFSINDHIERIIREIYLARPDVVAFSCYIWNIREVLMVADTLKRVMDRCVIVLGGPEVAFDAEDVMRDNPAVDYIVAGEGEETFHELLHILEDKGNPAQVKGLVYRHGRDIVVNPARPLIQDLDMIPFPYQDGFAGLENKVLYYETSRGCPFNCQYCLSSTIPGVRYFSLERVERELALFVKAGIPQVKLVDRTFNCNPVRAKHIFKTLISLGGQTNFHFEMAGDLIDDEMLDILRQAPPGLFQFEIGVQSTNPDTIHEIQRKMDFDALARAVARLRDSGNIHLHLDLIAGLPEEDYASFKRSFNDVYFLRPNRIQLGFLKLLKGSGLRLKAEQYGYEYTQYPPYKVLKNNHITYDEIAKLEMIEDLVEKYYNSGRFKYTLEYLISCHDDNPFEFFERFMAFWKEKGYEGLSYSQIRLYEILLEYGLTLDNVDHRLLRNIMRFDWVSQEKPSRYPEGLEPPQIPGLSKAVDSFFKSEENVLKFMPHLKGYTPRQISRMAHIEVFEYDVVEGVKSGVYPPSITYVLFDYNAGNRIFRRSNFHKVRL</sequence>
<keyword evidence="2" id="KW-0949">S-adenosyl-L-methionine</keyword>
<evidence type="ECO:0000259" key="6">
    <source>
        <dbReference type="PROSITE" id="PS51332"/>
    </source>
</evidence>
<dbReference type="AlphaFoldDB" id="A0A1I5UKT6"/>
<reference evidence="8 9" key="1">
    <citation type="submission" date="2016-10" db="EMBL/GenBank/DDBJ databases">
        <authorList>
            <person name="de Groot N.N."/>
        </authorList>
    </citation>
    <scope>NUCLEOTIDE SEQUENCE [LARGE SCALE GENOMIC DNA]</scope>
    <source>
        <strain evidence="8 9">DSM 20678</strain>
    </source>
</reference>
<keyword evidence="9" id="KW-1185">Reference proteome</keyword>
<dbReference type="PANTHER" id="PTHR43409:SF16">
    <property type="entry name" value="SLR0320 PROTEIN"/>
    <property type="match status" value="1"/>
</dbReference>
<dbReference type="RefSeq" id="WP_177206095.1">
    <property type="nucleotide sequence ID" value="NZ_FOXR01000007.1"/>
</dbReference>
<dbReference type="GO" id="GO:0005829">
    <property type="term" value="C:cytosol"/>
    <property type="evidence" value="ECO:0007669"/>
    <property type="project" value="TreeGrafter"/>
</dbReference>
<dbReference type="CDD" id="cd01335">
    <property type="entry name" value="Radical_SAM"/>
    <property type="match status" value="1"/>
</dbReference>
<dbReference type="STRING" id="937334.SAMN05444406_10778"/>
<dbReference type="SFLD" id="SFLDS00029">
    <property type="entry name" value="Radical_SAM"/>
    <property type="match status" value="1"/>
</dbReference>
<dbReference type="Pfam" id="PF04055">
    <property type="entry name" value="Radical_SAM"/>
    <property type="match status" value="1"/>
</dbReference>
<dbReference type="InterPro" id="IPR006158">
    <property type="entry name" value="Cobalamin-bd"/>
</dbReference>
<dbReference type="Pfam" id="PF02310">
    <property type="entry name" value="B12-binding"/>
    <property type="match status" value="1"/>
</dbReference>
<organism evidence="8 9">
    <name type="scientific">Caldicoprobacter faecalis</name>
    <dbReference type="NCBI Taxonomy" id="937334"/>
    <lineage>
        <taxon>Bacteria</taxon>
        <taxon>Bacillati</taxon>
        <taxon>Bacillota</taxon>
        <taxon>Clostridia</taxon>
        <taxon>Caldicoprobacterales</taxon>
        <taxon>Caldicoprobacteraceae</taxon>
        <taxon>Caldicoprobacter</taxon>
    </lineage>
</organism>
<dbReference type="GO" id="GO:0031419">
    <property type="term" value="F:cobalamin binding"/>
    <property type="evidence" value="ECO:0007669"/>
    <property type="project" value="InterPro"/>
</dbReference>
<dbReference type="SUPFAM" id="SSF52242">
    <property type="entry name" value="Cobalamin (vitamin B12)-binding domain"/>
    <property type="match status" value="1"/>
</dbReference>
<feature type="domain" description="B12-binding" evidence="6">
    <location>
        <begin position="1"/>
        <end position="133"/>
    </location>
</feature>
<dbReference type="CDD" id="cd02068">
    <property type="entry name" value="radical_SAM_B12_BD"/>
    <property type="match status" value="1"/>
</dbReference>
<dbReference type="InterPro" id="IPR058240">
    <property type="entry name" value="rSAM_sf"/>
</dbReference>
<dbReference type="InterPro" id="IPR036724">
    <property type="entry name" value="Cobalamin-bd_sf"/>
</dbReference>
<gene>
    <name evidence="8" type="ORF">SAMN05444406_10778</name>
</gene>
<name>A0A1I5UKT6_9FIRM</name>
<dbReference type="Gene3D" id="3.40.50.280">
    <property type="entry name" value="Cobalamin-binding domain"/>
    <property type="match status" value="1"/>
</dbReference>
<evidence type="ECO:0000256" key="4">
    <source>
        <dbReference type="ARBA" id="ARBA00023004"/>
    </source>
</evidence>
<dbReference type="InterPro" id="IPR023404">
    <property type="entry name" value="rSAM_horseshoe"/>
</dbReference>
<evidence type="ECO:0000256" key="2">
    <source>
        <dbReference type="ARBA" id="ARBA00022691"/>
    </source>
</evidence>
<dbReference type="GO" id="GO:0046872">
    <property type="term" value="F:metal ion binding"/>
    <property type="evidence" value="ECO:0007669"/>
    <property type="project" value="UniProtKB-KW"/>
</dbReference>
<feature type="domain" description="Radical SAM core" evidence="7">
    <location>
        <begin position="171"/>
        <end position="400"/>
    </location>
</feature>
<dbReference type="InterPro" id="IPR006638">
    <property type="entry name" value="Elp3/MiaA/NifB-like_rSAM"/>
</dbReference>
<dbReference type="SMART" id="SM00729">
    <property type="entry name" value="Elp3"/>
    <property type="match status" value="1"/>
</dbReference>
<evidence type="ECO:0000259" key="7">
    <source>
        <dbReference type="PROSITE" id="PS51918"/>
    </source>
</evidence>
<dbReference type="InterPro" id="IPR034466">
    <property type="entry name" value="Methyltransferase_Class_B"/>
</dbReference>
<evidence type="ECO:0000256" key="3">
    <source>
        <dbReference type="ARBA" id="ARBA00022723"/>
    </source>
</evidence>
<evidence type="ECO:0000256" key="5">
    <source>
        <dbReference type="ARBA" id="ARBA00023014"/>
    </source>
</evidence>
<evidence type="ECO:0000313" key="8">
    <source>
        <dbReference type="EMBL" id="SFP95850.1"/>
    </source>
</evidence>
<protein>
    <submittedName>
        <fullName evidence="8">Radical SAM superfamily enzyme YgiQ, UPF0313 family</fullName>
    </submittedName>
</protein>
<dbReference type="InterPro" id="IPR025288">
    <property type="entry name" value="DUF4080"/>
</dbReference>